<dbReference type="AlphaFoldDB" id="A0A2K1JKY2"/>
<dbReference type="PaxDb" id="3218-PP1S133_124V6.1"/>
<dbReference type="EnsemblPlants" id="Pp3c13_5530V3.2">
    <property type="protein sequence ID" value="Pp3c13_5530V3.2"/>
    <property type="gene ID" value="Pp3c13_5530"/>
</dbReference>
<organism evidence="2">
    <name type="scientific">Physcomitrium patens</name>
    <name type="common">Spreading-leaved earth moss</name>
    <name type="synonym">Physcomitrella patens</name>
    <dbReference type="NCBI Taxonomy" id="3218"/>
    <lineage>
        <taxon>Eukaryota</taxon>
        <taxon>Viridiplantae</taxon>
        <taxon>Streptophyta</taxon>
        <taxon>Embryophyta</taxon>
        <taxon>Bryophyta</taxon>
        <taxon>Bryophytina</taxon>
        <taxon>Bryopsida</taxon>
        <taxon>Funariidae</taxon>
        <taxon>Funariales</taxon>
        <taxon>Funariaceae</taxon>
        <taxon>Physcomitrium</taxon>
    </lineage>
</organism>
<dbReference type="RefSeq" id="XP_024392139.1">
    <property type="nucleotide sequence ID" value="XM_024536371.2"/>
</dbReference>
<name>A0A2K1JKY2_PHYPA</name>
<keyword evidence="4" id="KW-1185">Reference proteome</keyword>
<dbReference type="KEGG" id="ppp:112290259"/>
<feature type="compositionally biased region" description="Low complexity" evidence="1">
    <location>
        <begin position="100"/>
        <end position="120"/>
    </location>
</feature>
<feature type="region of interest" description="Disordered" evidence="1">
    <location>
        <begin position="90"/>
        <end position="123"/>
    </location>
</feature>
<evidence type="ECO:0000256" key="1">
    <source>
        <dbReference type="SAM" id="MobiDB-lite"/>
    </source>
</evidence>
<reference evidence="3" key="3">
    <citation type="submission" date="2020-12" db="UniProtKB">
        <authorList>
            <consortium name="EnsemblPlants"/>
        </authorList>
    </citation>
    <scope>IDENTIFICATION</scope>
</reference>
<evidence type="ECO:0000313" key="2">
    <source>
        <dbReference type="EMBL" id="PNR42189.1"/>
    </source>
</evidence>
<dbReference type="EMBL" id="ABEU02000013">
    <property type="protein sequence ID" value="PNR42189.1"/>
    <property type="molecule type" value="Genomic_DNA"/>
</dbReference>
<evidence type="ECO:0000313" key="3">
    <source>
        <dbReference type="EnsemblPlants" id="Pp3c13_5530V3.1"/>
    </source>
</evidence>
<evidence type="ECO:0000313" key="4">
    <source>
        <dbReference type="Proteomes" id="UP000006727"/>
    </source>
</evidence>
<gene>
    <name evidence="3" type="primary">LOC112290259</name>
    <name evidence="2" type="ORF">PHYPA_017018</name>
</gene>
<feature type="compositionally biased region" description="Low complexity" evidence="1">
    <location>
        <begin position="176"/>
        <end position="204"/>
    </location>
</feature>
<reference evidence="2 4" key="1">
    <citation type="journal article" date="2008" name="Science">
        <title>The Physcomitrella genome reveals evolutionary insights into the conquest of land by plants.</title>
        <authorList>
            <person name="Rensing S."/>
            <person name="Lang D."/>
            <person name="Zimmer A."/>
            <person name="Terry A."/>
            <person name="Salamov A."/>
            <person name="Shapiro H."/>
            <person name="Nishiyama T."/>
            <person name="Perroud P.-F."/>
            <person name="Lindquist E."/>
            <person name="Kamisugi Y."/>
            <person name="Tanahashi T."/>
            <person name="Sakakibara K."/>
            <person name="Fujita T."/>
            <person name="Oishi K."/>
            <person name="Shin-I T."/>
            <person name="Kuroki Y."/>
            <person name="Toyoda A."/>
            <person name="Suzuki Y."/>
            <person name="Hashimoto A."/>
            <person name="Yamaguchi K."/>
            <person name="Sugano A."/>
            <person name="Kohara Y."/>
            <person name="Fujiyama A."/>
            <person name="Anterola A."/>
            <person name="Aoki S."/>
            <person name="Ashton N."/>
            <person name="Barbazuk W.B."/>
            <person name="Barker E."/>
            <person name="Bennetzen J."/>
            <person name="Bezanilla M."/>
            <person name="Blankenship R."/>
            <person name="Cho S.H."/>
            <person name="Dutcher S."/>
            <person name="Estelle M."/>
            <person name="Fawcett J.A."/>
            <person name="Gundlach H."/>
            <person name="Hanada K."/>
            <person name="Heyl A."/>
            <person name="Hicks K.A."/>
            <person name="Hugh J."/>
            <person name="Lohr M."/>
            <person name="Mayer K."/>
            <person name="Melkozernov A."/>
            <person name="Murata T."/>
            <person name="Nelson D."/>
            <person name="Pils B."/>
            <person name="Prigge M."/>
            <person name="Reiss B."/>
            <person name="Renner T."/>
            <person name="Rombauts S."/>
            <person name="Rushton P."/>
            <person name="Sanderfoot A."/>
            <person name="Schween G."/>
            <person name="Shiu S.-H."/>
            <person name="Stueber K."/>
            <person name="Theodoulou F.L."/>
            <person name="Tu H."/>
            <person name="Van de Peer Y."/>
            <person name="Verrier P.J."/>
            <person name="Waters E."/>
            <person name="Wood A."/>
            <person name="Yang L."/>
            <person name="Cove D."/>
            <person name="Cuming A."/>
            <person name="Hasebe M."/>
            <person name="Lucas S."/>
            <person name="Mishler D.B."/>
            <person name="Reski R."/>
            <person name="Grigoriev I."/>
            <person name="Quatrano R.S."/>
            <person name="Boore J.L."/>
        </authorList>
    </citation>
    <scope>NUCLEOTIDE SEQUENCE [LARGE SCALE GENOMIC DNA]</scope>
    <source>
        <strain evidence="3 4">cv. Gransden 2004</strain>
    </source>
</reference>
<dbReference type="Proteomes" id="UP000006727">
    <property type="component" value="Chromosome 13"/>
</dbReference>
<dbReference type="GeneID" id="112290259"/>
<reference evidence="2 4" key="2">
    <citation type="journal article" date="2018" name="Plant J.">
        <title>The Physcomitrella patens chromosome-scale assembly reveals moss genome structure and evolution.</title>
        <authorList>
            <person name="Lang D."/>
            <person name="Ullrich K.K."/>
            <person name="Murat F."/>
            <person name="Fuchs J."/>
            <person name="Jenkins J."/>
            <person name="Haas F.B."/>
            <person name="Piednoel M."/>
            <person name="Gundlach H."/>
            <person name="Van Bel M."/>
            <person name="Meyberg R."/>
            <person name="Vives C."/>
            <person name="Morata J."/>
            <person name="Symeonidi A."/>
            <person name="Hiss M."/>
            <person name="Muchero W."/>
            <person name="Kamisugi Y."/>
            <person name="Saleh O."/>
            <person name="Blanc G."/>
            <person name="Decker E.L."/>
            <person name="van Gessel N."/>
            <person name="Grimwood J."/>
            <person name="Hayes R.D."/>
            <person name="Graham S.W."/>
            <person name="Gunter L.E."/>
            <person name="McDaniel S.F."/>
            <person name="Hoernstein S.N.W."/>
            <person name="Larsson A."/>
            <person name="Li F.W."/>
            <person name="Perroud P.F."/>
            <person name="Phillips J."/>
            <person name="Ranjan P."/>
            <person name="Rokshar D.S."/>
            <person name="Rothfels C.J."/>
            <person name="Schneider L."/>
            <person name="Shu S."/>
            <person name="Stevenson D.W."/>
            <person name="Thummler F."/>
            <person name="Tillich M."/>
            <person name="Villarreal Aguilar J.C."/>
            <person name="Widiez T."/>
            <person name="Wong G.K."/>
            <person name="Wymore A."/>
            <person name="Zhang Y."/>
            <person name="Zimmer A.D."/>
            <person name="Quatrano R.S."/>
            <person name="Mayer K.F.X."/>
            <person name="Goodstein D."/>
            <person name="Casacuberta J.M."/>
            <person name="Vandepoele K."/>
            <person name="Reski R."/>
            <person name="Cuming A.C."/>
            <person name="Tuskan G.A."/>
            <person name="Maumus F."/>
            <person name="Salse J."/>
            <person name="Schmutz J."/>
            <person name="Rensing S.A."/>
        </authorList>
    </citation>
    <scope>NUCLEOTIDE SEQUENCE [LARGE SCALE GENOMIC DNA]</scope>
    <source>
        <strain evidence="3 4">cv. Gransden 2004</strain>
    </source>
</reference>
<proteinExistence type="predicted"/>
<dbReference type="EnsemblPlants" id="Pp3c13_5530V3.1">
    <property type="protein sequence ID" value="Pp3c13_5530V3.1"/>
    <property type="gene ID" value="Pp3c13_5530"/>
</dbReference>
<accession>A0A2K1JKY2</accession>
<dbReference type="OrthoDB" id="691043at2759"/>
<protein>
    <submittedName>
        <fullName evidence="2 3">Uncharacterized protein</fullName>
    </submittedName>
</protein>
<dbReference type="Gramene" id="Pp3c13_5530V3.1">
    <property type="protein sequence ID" value="Pp3c13_5530V3.1"/>
    <property type="gene ID" value="Pp3c13_5530"/>
</dbReference>
<sequence>MEALPVLRLRVSPRGRKNVAIPYAEDGEFSLPTPYASAPSSPRRAFEKEVEEAPLGEVRAAVPFIWELVPGIPKNNLGISLVDVGHVSSDETEATEYQDRGSSSSSGESETTESLSRGSSNTEFEFSSRFQGIVEPPPWRAPPMSTAEELFSNGHLLPLRLPLPPRLLAEKPLRNSDSPCSDVSSSSSFKSYHSPQSPRSPRSLSLCRFTKTLDEDTTILGTKGGKQELRSHTPLLPFNRECPSSGNNLSPETNFCNDSVSFVSSSSASSGVEANRNSAEKLWPKKKDSTLKDLLFIDMAMASAEIEKSTLRSSKFRIAESRSDTMKTDQPPRNEFVGASGEIRAGPCGKSVVTPQLSRSNARSRATPIQIIQVKSLSEEHVGRALFANRFGMLCNCLGILPGSP</sequence>
<feature type="region of interest" description="Disordered" evidence="1">
    <location>
        <begin position="170"/>
        <end position="204"/>
    </location>
</feature>
<dbReference type="PANTHER" id="PTHR33095">
    <property type="entry name" value="OS07G0619500 PROTEIN"/>
    <property type="match status" value="1"/>
</dbReference>
<dbReference type="PANTHER" id="PTHR33095:SF57">
    <property type="entry name" value="EXPRESSED PROTEIN"/>
    <property type="match status" value="1"/>
</dbReference>
<dbReference type="Gramene" id="Pp3c13_5530V3.2">
    <property type="protein sequence ID" value="Pp3c13_5530V3.2"/>
    <property type="gene ID" value="Pp3c13_5530"/>
</dbReference>